<dbReference type="AlphaFoldDB" id="A0A6J7PNS3"/>
<dbReference type="EMBL" id="CAFBPC010000093">
    <property type="protein sequence ID" value="CAB5004262.1"/>
    <property type="molecule type" value="Genomic_DNA"/>
</dbReference>
<protein>
    <submittedName>
        <fullName evidence="2">Unannotated protein</fullName>
    </submittedName>
</protein>
<evidence type="ECO:0000256" key="1">
    <source>
        <dbReference type="SAM" id="MobiDB-lite"/>
    </source>
</evidence>
<organism evidence="2">
    <name type="scientific">freshwater metagenome</name>
    <dbReference type="NCBI Taxonomy" id="449393"/>
    <lineage>
        <taxon>unclassified sequences</taxon>
        <taxon>metagenomes</taxon>
        <taxon>ecological metagenomes</taxon>
    </lineage>
</organism>
<feature type="region of interest" description="Disordered" evidence="1">
    <location>
        <begin position="144"/>
        <end position="184"/>
    </location>
</feature>
<evidence type="ECO:0000313" key="2">
    <source>
        <dbReference type="EMBL" id="CAB5004262.1"/>
    </source>
</evidence>
<sequence>MPTYPRYKIGGWNTTKMWFCNNGFGPGPSSTPGAPVLNGLAGPSVSTKKNNMTTFMVANAQPTIGSFNRVRYFTTMPTVRHVSTRSHNKIEPSSALHTAVKLYNAGVLYEPTFCTYAREKSRVIIPHSIAANAAIAAAHERKAKRGTRRMTFSSDCRVPNTAANSPKNAPIMPTNRKARPMGPLSPPTLSMLLPLC</sequence>
<gene>
    <name evidence="2" type="ORF">UFOPK4057_00501</name>
</gene>
<accession>A0A6J7PNS3</accession>
<name>A0A6J7PNS3_9ZZZZ</name>
<proteinExistence type="predicted"/>
<reference evidence="2" key="1">
    <citation type="submission" date="2020-05" db="EMBL/GenBank/DDBJ databases">
        <authorList>
            <person name="Chiriac C."/>
            <person name="Salcher M."/>
            <person name="Ghai R."/>
            <person name="Kavagutti S V."/>
        </authorList>
    </citation>
    <scope>NUCLEOTIDE SEQUENCE</scope>
</reference>